<gene>
    <name evidence="1" type="ORF">SAMN04244560_02261</name>
</gene>
<evidence type="ECO:0000313" key="2">
    <source>
        <dbReference type="Proteomes" id="UP000183404"/>
    </source>
</evidence>
<protein>
    <submittedName>
        <fullName evidence="1">Uncharacterized protein</fullName>
    </submittedName>
</protein>
<name>A0A1G7TSY7_THETY</name>
<reference evidence="1 2" key="1">
    <citation type="submission" date="2016-10" db="EMBL/GenBank/DDBJ databases">
        <authorList>
            <person name="de Groot N.N."/>
        </authorList>
    </citation>
    <scope>NUCLEOTIDE SEQUENCE [LARGE SCALE GENOMIC DNA]</scope>
    <source>
        <strain evidence="1 2">DSM 569</strain>
    </source>
</reference>
<dbReference type="AlphaFoldDB" id="A0A1G7TSY7"/>
<dbReference type="Proteomes" id="UP000183404">
    <property type="component" value="Unassembled WGS sequence"/>
</dbReference>
<dbReference type="EMBL" id="FNBS01000069">
    <property type="protein sequence ID" value="SDG38443.1"/>
    <property type="molecule type" value="Genomic_DNA"/>
</dbReference>
<sequence length="82" mass="9733">MVKETRGVIEDSFNIDVTYPLLVLNRTKEDILDSIVFIASHFKLDLEAFIYNNKLFIKVVGYEKEINNFKFDLLTFPYFGYR</sequence>
<accession>A0A1G7TSY7</accession>
<proteinExistence type="predicted"/>
<evidence type="ECO:0000313" key="1">
    <source>
        <dbReference type="EMBL" id="SDG38443.1"/>
    </source>
</evidence>
<dbReference type="RefSeq" id="WP_074592817.1">
    <property type="nucleotide sequence ID" value="NZ_FNBS01000069.1"/>
</dbReference>
<organism evidence="1 2">
    <name type="scientific">Thermoanaerobacter thermohydrosulfuricus</name>
    <name type="common">Clostridium thermohydrosulfuricum</name>
    <dbReference type="NCBI Taxonomy" id="1516"/>
    <lineage>
        <taxon>Bacteria</taxon>
        <taxon>Bacillati</taxon>
        <taxon>Bacillota</taxon>
        <taxon>Clostridia</taxon>
        <taxon>Thermoanaerobacterales</taxon>
        <taxon>Thermoanaerobacteraceae</taxon>
        <taxon>Thermoanaerobacter</taxon>
    </lineage>
</organism>